<dbReference type="AlphaFoldDB" id="A0AAE3E381"/>
<sequence>MNFIDYRRELGIGIDNIELQRLFFNRIFDYLADMNIMKNVFSEQEYISFCFLTGQRQRRDLAEDGYWDAIQIVLDNNSQSIEEFFSYYMSMIKCLNNDEMGSSTKILLKKILFKCLDESHIPYEVIKDGGETLVVPKGAEELDRKLVSEPLLWLNAYPTSRKAFLKALKEYSKVTEDNASEVADLLRKALESFFQEFFNCEKSFENMISIYGKFLEEKGVPKDIANNLEKILKLYQTFNNNYAKHHDKTHVNVLEYILYQTGNIIRLLIQLN</sequence>
<proteinExistence type="predicted"/>
<organism evidence="1 2">
    <name type="scientific">Anthropogastromicrobium aceti</name>
    <dbReference type="NCBI Taxonomy" id="2981768"/>
    <lineage>
        <taxon>Bacteria</taxon>
        <taxon>Bacillati</taxon>
        <taxon>Bacillota</taxon>
        <taxon>Clostridia</taxon>
        <taxon>Lachnospirales</taxon>
        <taxon>Lachnospiraceae</taxon>
        <taxon>Anthropogastromicrobium</taxon>
    </lineage>
</organism>
<protein>
    <submittedName>
        <fullName evidence="1">Uncharacterized protein</fullName>
    </submittedName>
</protein>
<evidence type="ECO:0000313" key="1">
    <source>
        <dbReference type="EMBL" id="MCC2220562.1"/>
    </source>
</evidence>
<accession>A0AAE3E381</accession>
<keyword evidence="2" id="KW-1185">Reference proteome</keyword>
<dbReference type="RefSeq" id="WP_308731103.1">
    <property type="nucleotide sequence ID" value="NZ_JAJEQN010000004.1"/>
</dbReference>
<gene>
    <name evidence="1" type="ORF">LKD48_02700</name>
</gene>
<dbReference type="Proteomes" id="UP001198200">
    <property type="component" value="Unassembled WGS sequence"/>
</dbReference>
<reference evidence="1 2" key="1">
    <citation type="submission" date="2021-10" db="EMBL/GenBank/DDBJ databases">
        <title>Anaerobic single-cell dispensing facilitates the cultivation of human gut bacteria.</title>
        <authorList>
            <person name="Afrizal A."/>
        </authorList>
    </citation>
    <scope>NUCLEOTIDE SEQUENCE [LARGE SCALE GENOMIC DNA]</scope>
    <source>
        <strain evidence="1 2">CLA-AA-H224</strain>
    </source>
</reference>
<dbReference type="EMBL" id="JAJEQN010000004">
    <property type="protein sequence ID" value="MCC2220562.1"/>
    <property type="molecule type" value="Genomic_DNA"/>
</dbReference>
<comment type="caution">
    <text evidence="1">The sequence shown here is derived from an EMBL/GenBank/DDBJ whole genome shotgun (WGS) entry which is preliminary data.</text>
</comment>
<name>A0AAE3E381_9FIRM</name>
<evidence type="ECO:0000313" key="2">
    <source>
        <dbReference type="Proteomes" id="UP001198200"/>
    </source>
</evidence>